<accession>A0ABW5FS84</accession>
<keyword evidence="3" id="KW-1185">Reference proteome</keyword>
<sequence>MKAWQVLELGEPKDVMTLAEVADPRPQAGQVLVSVLAAAANFPDVLMCRGRYQVRPELPFVPGIERCGKIIAVGDGVSGFAIGDRVMGSPTAPTGAFAELALMEASSTFHAPPGLDDAQAAALYIGHQTSWFALHRRARIASGEVLLVHAAAGGVGTAAGLARESGSMRSSPGSSPPR</sequence>
<dbReference type="PANTHER" id="PTHR43677">
    <property type="entry name" value="SHORT-CHAIN DEHYDROGENASE/REDUCTASE"/>
    <property type="match status" value="1"/>
</dbReference>
<dbReference type="SUPFAM" id="SSF50129">
    <property type="entry name" value="GroES-like"/>
    <property type="match status" value="1"/>
</dbReference>
<dbReference type="SMART" id="SM00829">
    <property type="entry name" value="PKS_ER"/>
    <property type="match status" value="1"/>
</dbReference>
<dbReference type="Gene3D" id="3.90.180.10">
    <property type="entry name" value="Medium-chain alcohol dehydrogenases, catalytic domain"/>
    <property type="match status" value="1"/>
</dbReference>
<dbReference type="InterPro" id="IPR051397">
    <property type="entry name" value="Zn-ADH-like_protein"/>
</dbReference>
<dbReference type="Gene3D" id="3.40.50.720">
    <property type="entry name" value="NAD(P)-binding Rossmann-like Domain"/>
    <property type="match status" value="1"/>
</dbReference>
<protein>
    <submittedName>
        <fullName evidence="2">Alcohol dehydrogenase catalytic domain-containing protein</fullName>
    </submittedName>
</protein>
<dbReference type="Pfam" id="PF08240">
    <property type="entry name" value="ADH_N"/>
    <property type="match status" value="1"/>
</dbReference>
<feature type="domain" description="Enoyl reductase (ER)" evidence="1">
    <location>
        <begin position="13"/>
        <end position="178"/>
    </location>
</feature>
<dbReference type="EMBL" id="JBHUKR010000004">
    <property type="protein sequence ID" value="MFD2415581.1"/>
    <property type="molecule type" value="Genomic_DNA"/>
</dbReference>
<dbReference type="RefSeq" id="WP_378261498.1">
    <property type="nucleotide sequence ID" value="NZ_JBHUKR010000004.1"/>
</dbReference>
<comment type="caution">
    <text evidence="2">The sequence shown here is derived from an EMBL/GenBank/DDBJ whole genome shotgun (WGS) entry which is preliminary data.</text>
</comment>
<dbReference type="Proteomes" id="UP001597417">
    <property type="component" value="Unassembled WGS sequence"/>
</dbReference>
<name>A0ABW5FS84_9PSEU</name>
<dbReference type="PANTHER" id="PTHR43677:SF4">
    <property type="entry name" value="QUINONE OXIDOREDUCTASE-LIKE PROTEIN 2"/>
    <property type="match status" value="1"/>
</dbReference>
<evidence type="ECO:0000259" key="1">
    <source>
        <dbReference type="SMART" id="SM00829"/>
    </source>
</evidence>
<dbReference type="InterPro" id="IPR020843">
    <property type="entry name" value="ER"/>
</dbReference>
<proteinExistence type="predicted"/>
<gene>
    <name evidence="2" type="ORF">ACFSXZ_04485</name>
</gene>
<evidence type="ECO:0000313" key="2">
    <source>
        <dbReference type="EMBL" id="MFD2415581.1"/>
    </source>
</evidence>
<dbReference type="InterPro" id="IPR011032">
    <property type="entry name" value="GroES-like_sf"/>
</dbReference>
<organism evidence="2 3">
    <name type="scientific">Amycolatopsis pigmentata</name>
    <dbReference type="NCBI Taxonomy" id="450801"/>
    <lineage>
        <taxon>Bacteria</taxon>
        <taxon>Bacillati</taxon>
        <taxon>Actinomycetota</taxon>
        <taxon>Actinomycetes</taxon>
        <taxon>Pseudonocardiales</taxon>
        <taxon>Pseudonocardiaceae</taxon>
        <taxon>Amycolatopsis</taxon>
    </lineage>
</organism>
<dbReference type="InterPro" id="IPR013154">
    <property type="entry name" value="ADH-like_N"/>
</dbReference>
<reference evidence="3" key="1">
    <citation type="journal article" date="2019" name="Int. J. Syst. Evol. Microbiol.">
        <title>The Global Catalogue of Microorganisms (GCM) 10K type strain sequencing project: providing services to taxonomists for standard genome sequencing and annotation.</title>
        <authorList>
            <consortium name="The Broad Institute Genomics Platform"/>
            <consortium name="The Broad Institute Genome Sequencing Center for Infectious Disease"/>
            <person name="Wu L."/>
            <person name="Ma J."/>
        </authorList>
    </citation>
    <scope>NUCLEOTIDE SEQUENCE [LARGE SCALE GENOMIC DNA]</scope>
    <source>
        <strain evidence="3">CGMCC 4.7645</strain>
    </source>
</reference>
<evidence type="ECO:0000313" key="3">
    <source>
        <dbReference type="Proteomes" id="UP001597417"/>
    </source>
</evidence>